<reference evidence="3 4" key="1">
    <citation type="submission" date="2024-10" db="EMBL/GenBank/DDBJ databases">
        <title>The Natural Products Discovery Center: Release of the First 8490 Sequenced Strains for Exploring Actinobacteria Biosynthetic Diversity.</title>
        <authorList>
            <person name="Kalkreuter E."/>
            <person name="Kautsar S.A."/>
            <person name="Yang D."/>
            <person name="Bader C.D."/>
            <person name="Teijaro C.N."/>
            <person name="Fluegel L."/>
            <person name="Davis C.M."/>
            <person name="Simpson J.R."/>
            <person name="Lauterbach L."/>
            <person name="Steele A.D."/>
            <person name="Gui C."/>
            <person name="Meng S."/>
            <person name="Li G."/>
            <person name="Viehrig K."/>
            <person name="Ye F."/>
            <person name="Su P."/>
            <person name="Kiefer A.F."/>
            <person name="Nichols A."/>
            <person name="Cepeda A.J."/>
            <person name="Yan W."/>
            <person name="Fan B."/>
            <person name="Jiang Y."/>
            <person name="Adhikari A."/>
            <person name="Zheng C.-J."/>
            <person name="Schuster L."/>
            <person name="Cowan T.M."/>
            <person name="Smanski M.J."/>
            <person name="Chevrette M.G."/>
            <person name="De Carvalho L.P.S."/>
            <person name="Shen B."/>
        </authorList>
    </citation>
    <scope>NUCLEOTIDE SEQUENCE [LARGE SCALE GENOMIC DNA]</scope>
    <source>
        <strain evidence="3 4">NPDC049503</strain>
    </source>
</reference>
<dbReference type="EMBL" id="JBITMB010000009">
    <property type="protein sequence ID" value="MFI7444804.1"/>
    <property type="molecule type" value="Genomic_DNA"/>
</dbReference>
<protein>
    <submittedName>
        <fullName evidence="3">RICIN domain-containing protein</fullName>
    </submittedName>
</protein>
<dbReference type="PROSITE" id="PS50231">
    <property type="entry name" value="RICIN_B_LECTIN"/>
    <property type="match status" value="1"/>
</dbReference>
<proteinExistence type="predicted"/>
<dbReference type="Pfam" id="PF14200">
    <property type="entry name" value="RicinB_lectin_2"/>
    <property type="match status" value="1"/>
</dbReference>
<gene>
    <name evidence="3" type="ORF">ACIBP5_32935</name>
</gene>
<feature type="signal peptide" evidence="1">
    <location>
        <begin position="1"/>
        <end position="26"/>
    </location>
</feature>
<evidence type="ECO:0000259" key="2">
    <source>
        <dbReference type="Pfam" id="PF14200"/>
    </source>
</evidence>
<sequence length="189" mass="20805">MTHAFRRRAAAAALALVAAFSTQVLAEATTAGASSVGAARLAEAPGERRNIILWNIRSRRCVNGPGTDGGNVLLLRCNSGWGHDRWDLVKVKDGAGNDVPHQYVVVNTATKACLEIGGWSTADGATAMTYGCHQGTNQKWHLVARNDGYYEFWNVATKKCLDARFVEEWTDIYQWRCHQGGEQLWWIGV</sequence>
<dbReference type="Gene3D" id="2.80.10.50">
    <property type="match status" value="2"/>
</dbReference>
<dbReference type="CDD" id="cd00161">
    <property type="entry name" value="beta-trefoil_Ricin-like"/>
    <property type="match status" value="1"/>
</dbReference>
<evidence type="ECO:0000313" key="4">
    <source>
        <dbReference type="Proteomes" id="UP001612928"/>
    </source>
</evidence>
<evidence type="ECO:0000313" key="3">
    <source>
        <dbReference type="EMBL" id="MFI7444804.1"/>
    </source>
</evidence>
<keyword evidence="4" id="KW-1185">Reference proteome</keyword>
<feature type="domain" description="Ricin B lectin" evidence="2">
    <location>
        <begin position="85"/>
        <end position="164"/>
    </location>
</feature>
<keyword evidence="1" id="KW-0732">Signal</keyword>
<organism evidence="3 4">
    <name type="scientific">Nonomuraea indica</name>
    <dbReference type="NCBI Taxonomy" id="1581193"/>
    <lineage>
        <taxon>Bacteria</taxon>
        <taxon>Bacillati</taxon>
        <taxon>Actinomycetota</taxon>
        <taxon>Actinomycetes</taxon>
        <taxon>Streptosporangiales</taxon>
        <taxon>Streptosporangiaceae</taxon>
        <taxon>Nonomuraea</taxon>
    </lineage>
</organism>
<dbReference type="InterPro" id="IPR000772">
    <property type="entry name" value="Ricin_B_lectin"/>
</dbReference>
<dbReference type="SUPFAM" id="SSF50370">
    <property type="entry name" value="Ricin B-like lectins"/>
    <property type="match status" value="1"/>
</dbReference>
<accession>A0ABW8ADF1</accession>
<evidence type="ECO:0000256" key="1">
    <source>
        <dbReference type="SAM" id="SignalP"/>
    </source>
</evidence>
<comment type="caution">
    <text evidence="3">The sequence shown here is derived from an EMBL/GenBank/DDBJ whole genome shotgun (WGS) entry which is preliminary data.</text>
</comment>
<dbReference type="InterPro" id="IPR035992">
    <property type="entry name" value="Ricin_B-like_lectins"/>
</dbReference>
<name>A0ABW8ADF1_9ACTN</name>
<dbReference type="Proteomes" id="UP001612928">
    <property type="component" value="Unassembled WGS sequence"/>
</dbReference>
<dbReference type="RefSeq" id="WP_397025093.1">
    <property type="nucleotide sequence ID" value="NZ_JBITMB010000009.1"/>
</dbReference>
<feature type="chain" id="PRO_5046716804" evidence="1">
    <location>
        <begin position="27"/>
        <end position="189"/>
    </location>
</feature>